<gene>
    <name evidence="5" type="ORF">RJ640_006854</name>
</gene>
<keyword evidence="2 4" id="KW-0732">Signal</keyword>
<dbReference type="Gene3D" id="3.40.50.1820">
    <property type="entry name" value="alpha/beta hydrolase"/>
    <property type="match status" value="1"/>
</dbReference>
<evidence type="ECO:0000256" key="2">
    <source>
        <dbReference type="ARBA" id="ARBA00022729"/>
    </source>
</evidence>
<feature type="chain" id="PRO_5041736590" evidence="4">
    <location>
        <begin position="31"/>
        <end position="445"/>
    </location>
</feature>
<dbReference type="PRINTS" id="PR00724">
    <property type="entry name" value="CRBOXYPTASEC"/>
</dbReference>
<dbReference type="GO" id="GO:0019748">
    <property type="term" value="P:secondary metabolic process"/>
    <property type="evidence" value="ECO:0007669"/>
    <property type="project" value="TreeGrafter"/>
</dbReference>
<dbReference type="GO" id="GO:0016747">
    <property type="term" value="F:acyltransferase activity, transferring groups other than amino-acyl groups"/>
    <property type="evidence" value="ECO:0007669"/>
    <property type="project" value="TreeGrafter"/>
</dbReference>
<dbReference type="InterPro" id="IPR029058">
    <property type="entry name" value="AB_hydrolase_fold"/>
</dbReference>
<keyword evidence="6" id="KW-1185">Reference proteome</keyword>
<dbReference type="InterPro" id="IPR001563">
    <property type="entry name" value="Peptidase_S10"/>
</dbReference>
<keyword evidence="3" id="KW-0325">Glycoprotein</keyword>
<comment type="similarity">
    <text evidence="1">Belongs to the peptidase S10 family.</text>
</comment>
<dbReference type="Proteomes" id="UP001187471">
    <property type="component" value="Unassembled WGS sequence"/>
</dbReference>
<dbReference type="GO" id="GO:0006508">
    <property type="term" value="P:proteolysis"/>
    <property type="evidence" value="ECO:0007669"/>
    <property type="project" value="InterPro"/>
</dbReference>
<dbReference type="FunFam" id="3.40.50.1820:FF:000072">
    <property type="entry name" value="Serine carboxypeptidase-like 19"/>
    <property type="match status" value="1"/>
</dbReference>
<proteinExistence type="inferred from homology"/>
<name>A0AA88UKF7_9ASTE</name>
<evidence type="ECO:0000256" key="4">
    <source>
        <dbReference type="SAM" id="SignalP"/>
    </source>
</evidence>
<reference evidence="5" key="1">
    <citation type="submission" date="2022-12" db="EMBL/GenBank/DDBJ databases">
        <title>Draft genome assemblies for two species of Escallonia (Escalloniales).</title>
        <authorList>
            <person name="Chanderbali A."/>
            <person name="Dervinis C."/>
            <person name="Anghel I."/>
            <person name="Soltis D."/>
            <person name="Soltis P."/>
            <person name="Zapata F."/>
        </authorList>
    </citation>
    <scope>NUCLEOTIDE SEQUENCE</scope>
    <source>
        <strain evidence="5">UCBG92.1500</strain>
        <tissue evidence="5">Leaf</tissue>
    </source>
</reference>
<dbReference type="Pfam" id="PF00450">
    <property type="entry name" value="Peptidase_S10"/>
    <property type="match status" value="1"/>
</dbReference>
<evidence type="ECO:0000313" key="5">
    <source>
        <dbReference type="EMBL" id="KAK2985396.1"/>
    </source>
</evidence>
<sequence length="445" mass="50697">MAAPRPKQLCFTLLLLLLVSIQLCSQLALSHSLVKFLPGFQGPLPFELETGYVGVDESEDVQIFYYFVKSETKPRQDPLILWLTGGPCCSSFSGLIYEIGPLYFKEVRYNGSLPTLELNSNSWTKMANIIFVDLPVGTGFSYARTSRAAPSFDLQLCDQAHHFLRKWLNAHPEYISNPLYVGGDSYSGITVPIVAQVISNGNEGGTEQFNINLKGYILGNPLTFPDEDNYRIQFSHGMGLISDELYECTGTLNQAHILEINCGLDYSPKPLKLFNGRRSLDERFQELHTHKTSPLSAFYCRVDGYWLSYHWMNDESVREALHVRKGSKGTWIRCNQGLPYESVILDSRPYHVNLSRKGYRSLIYSGDHDMLVPFPSTQAWIRHLNYSIVDEWRPWNVHGQIAGYTRTYSNQMTFATVKGGGHTAPEFKPEECYAMFKRWISYEPL</sequence>
<dbReference type="EMBL" id="JAVXUO010001163">
    <property type="protein sequence ID" value="KAK2985396.1"/>
    <property type="molecule type" value="Genomic_DNA"/>
</dbReference>
<dbReference type="PANTHER" id="PTHR11802">
    <property type="entry name" value="SERINE PROTEASE FAMILY S10 SERINE CARBOXYPEPTIDASE"/>
    <property type="match status" value="1"/>
</dbReference>
<evidence type="ECO:0000313" key="6">
    <source>
        <dbReference type="Proteomes" id="UP001187471"/>
    </source>
</evidence>
<feature type="signal peptide" evidence="4">
    <location>
        <begin position="1"/>
        <end position="30"/>
    </location>
</feature>
<evidence type="ECO:0000256" key="3">
    <source>
        <dbReference type="ARBA" id="ARBA00023180"/>
    </source>
</evidence>
<dbReference type="GO" id="GO:0004185">
    <property type="term" value="F:serine-type carboxypeptidase activity"/>
    <property type="evidence" value="ECO:0007669"/>
    <property type="project" value="InterPro"/>
</dbReference>
<dbReference type="AlphaFoldDB" id="A0AA88UKF7"/>
<dbReference type="PANTHER" id="PTHR11802:SF29">
    <property type="entry name" value="SERINE CARBOXYPEPTIDASE-LIKE 19"/>
    <property type="match status" value="1"/>
</dbReference>
<dbReference type="SUPFAM" id="SSF53474">
    <property type="entry name" value="alpha/beta-Hydrolases"/>
    <property type="match status" value="1"/>
</dbReference>
<comment type="caution">
    <text evidence="5">The sequence shown here is derived from an EMBL/GenBank/DDBJ whole genome shotgun (WGS) entry which is preliminary data.</text>
</comment>
<dbReference type="FunFam" id="3.40.50.12670:FF:000001">
    <property type="entry name" value="Carboxypeptidase"/>
    <property type="match status" value="1"/>
</dbReference>
<accession>A0AA88UKF7</accession>
<protein>
    <submittedName>
        <fullName evidence="5">Uncharacterized protein</fullName>
    </submittedName>
</protein>
<organism evidence="5 6">
    <name type="scientific">Escallonia rubra</name>
    <dbReference type="NCBI Taxonomy" id="112253"/>
    <lineage>
        <taxon>Eukaryota</taxon>
        <taxon>Viridiplantae</taxon>
        <taxon>Streptophyta</taxon>
        <taxon>Embryophyta</taxon>
        <taxon>Tracheophyta</taxon>
        <taxon>Spermatophyta</taxon>
        <taxon>Magnoliopsida</taxon>
        <taxon>eudicotyledons</taxon>
        <taxon>Gunneridae</taxon>
        <taxon>Pentapetalae</taxon>
        <taxon>asterids</taxon>
        <taxon>campanulids</taxon>
        <taxon>Escalloniales</taxon>
        <taxon>Escalloniaceae</taxon>
        <taxon>Escallonia</taxon>
    </lineage>
</organism>
<evidence type="ECO:0000256" key="1">
    <source>
        <dbReference type="ARBA" id="ARBA00009431"/>
    </source>
</evidence>